<evidence type="ECO:0000313" key="2">
    <source>
        <dbReference type="EMBL" id="GEU69945.1"/>
    </source>
</evidence>
<evidence type="ECO:0000256" key="1">
    <source>
        <dbReference type="SAM" id="MobiDB-lite"/>
    </source>
</evidence>
<feature type="region of interest" description="Disordered" evidence="1">
    <location>
        <begin position="234"/>
        <end position="253"/>
    </location>
</feature>
<sequence>MDDMSFLPSNHESFLSQQNSTMEDDTIDLDGVDLGFEPNHDKDIEKNDKKRKRKTSNKPRKMFAECWKYFDPKSEPDENRVIAKMVSCKWCPAVYKDDFVKNGTDLEKIPKRADFKVCKKVVAFLEKFKETTELVSSVSSPVAHLWFREILNIDKHLREWQENASFTEMISKIRPKHLIENGCIPMEVDEESEETPIQFLTNEELSDKLVKKIKKDMRVLFVMYKEKYGSNVSSDMPKSTLSQTTNTSHRRGNDFLNSFKDKVENKLSGGEDELTKYLKESRLELEDDEYFDILNWWKLNGLRFLKDM</sequence>
<dbReference type="PANTHER" id="PTHR23272:SF184">
    <property type="entry name" value="OS03G0311250 PROTEIN"/>
    <property type="match status" value="1"/>
</dbReference>
<reference evidence="2" key="1">
    <citation type="journal article" date="2019" name="Sci. Rep.">
        <title>Draft genome of Tanacetum cinerariifolium, the natural source of mosquito coil.</title>
        <authorList>
            <person name="Yamashiro T."/>
            <person name="Shiraishi A."/>
            <person name="Satake H."/>
            <person name="Nakayama K."/>
        </authorList>
    </citation>
    <scope>NUCLEOTIDE SEQUENCE</scope>
</reference>
<name>A0A6L2MCH2_TANCI</name>
<feature type="compositionally biased region" description="Acidic residues" evidence="1">
    <location>
        <begin position="22"/>
        <end position="31"/>
    </location>
</feature>
<dbReference type="InterPro" id="IPR012337">
    <property type="entry name" value="RNaseH-like_sf"/>
</dbReference>
<dbReference type="PANTHER" id="PTHR23272">
    <property type="entry name" value="BED FINGER-RELATED"/>
    <property type="match status" value="1"/>
</dbReference>
<comment type="caution">
    <text evidence="2">The sequence shown here is derived from an EMBL/GenBank/DDBJ whole genome shotgun (WGS) entry which is preliminary data.</text>
</comment>
<accession>A0A6L2MCH2</accession>
<feature type="compositionally biased region" description="Basic and acidic residues" evidence="1">
    <location>
        <begin position="38"/>
        <end position="48"/>
    </location>
</feature>
<dbReference type="EMBL" id="BKCJ010006027">
    <property type="protein sequence ID" value="GEU69945.1"/>
    <property type="molecule type" value="Genomic_DNA"/>
</dbReference>
<feature type="compositionally biased region" description="Polar residues" evidence="1">
    <location>
        <begin position="7"/>
        <end position="21"/>
    </location>
</feature>
<gene>
    <name evidence="2" type="ORF">Tci_041923</name>
</gene>
<dbReference type="SUPFAM" id="SSF53098">
    <property type="entry name" value="Ribonuclease H-like"/>
    <property type="match status" value="1"/>
</dbReference>
<protein>
    <submittedName>
        <fullName evidence="2">Zinc finger BED domain-containing protein RICESLEEPER 2</fullName>
    </submittedName>
</protein>
<feature type="compositionally biased region" description="Polar residues" evidence="1">
    <location>
        <begin position="234"/>
        <end position="247"/>
    </location>
</feature>
<dbReference type="AlphaFoldDB" id="A0A6L2MCH2"/>
<organism evidence="2">
    <name type="scientific">Tanacetum cinerariifolium</name>
    <name type="common">Dalmatian daisy</name>
    <name type="synonym">Chrysanthemum cinerariifolium</name>
    <dbReference type="NCBI Taxonomy" id="118510"/>
    <lineage>
        <taxon>Eukaryota</taxon>
        <taxon>Viridiplantae</taxon>
        <taxon>Streptophyta</taxon>
        <taxon>Embryophyta</taxon>
        <taxon>Tracheophyta</taxon>
        <taxon>Spermatophyta</taxon>
        <taxon>Magnoliopsida</taxon>
        <taxon>eudicotyledons</taxon>
        <taxon>Gunneridae</taxon>
        <taxon>Pentapetalae</taxon>
        <taxon>asterids</taxon>
        <taxon>campanulids</taxon>
        <taxon>Asterales</taxon>
        <taxon>Asteraceae</taxon>
        <taxon>Asteroideae</taxon>
        <taxon>Anthemideae</taxon>
        <taxon>Anthemidinae</taxon>
        <taxon>Tanacetum</taxon>
    </lineage>
</organism>
<proteinExistence type="predicted"/>
<feature type="region of interest" description="Disordered" evidence="1">
    <location>
        <begin position="1"/>
        <end position="57"/>
    </location>
</feature>